<protein>
    <submittedName>
        <fullName evidence="8">L-glutamine synthetase</fullName>
    </submittedName>
</protein>
<accession>A0A315ZDT6</accession>
<evidence type="ECO:0000256" key="2">
    <source>
        <dbReference type="ARBA" id="ARBA00022598"/>
    </source>
</evidence>
<dbReference type="InterPro" id="IPR014746">
    <property type="entry name" value="Gln_synth/guanido_kin_cat_dom"/>
</dbReference>
<dbReference type="RefSeq" id="WP_109617145.1">
    <property type="nucleotide sequence ID" value="NZ_QGDO01000002.1"/>
</dbReference>
<dbReference type="GO" id="GO:0006542">
    <property type="term" value="P:glutamine biosynthetic process"/>
    <property type="evidence" value="ECO:0007669"/>
    <property type="project" value="InterPro"/>
</dbReference>
<evidence type="ECO:0000256" key="1">
    <source>
        <dbReference type="ARBA" id="ARBA00009897"/>
    </source>
</evidence>
<comment type="similarity">
    <text evidence="1 5 6">Belongs to the glutamine synthetase family.</text>
</comment>
<dbReference type="SUPFAM" id="SSF55931">
    <property type="entry name" value="Glutamine synthetase/guanido kinase"/>
    <property type="match status" value="1"/>
</dbReference>
<dbReference type="Gene3D" id="3.10.20.70">
    <property type="entry name" value="Glutamine synthetase, N-terminal domain"/>
    <property type="match status" value="1"/>
</dbReference>
<keyword evidence="4" id="KW-0067">ATP-binding</keyword>
<dbReference type="InterPro" id="IPR008146">
    <property type="entry name" value="Gln_synth_cat_dom"/>
</dbReference>
<reference evidence="8 9" key="1">
    <citation type="submission" date="2018-03" db="EMBL/GenBank/DDBJ databases">
        <title>Genomic Encyclopedia of Archaeal and Bacterial Type Strains, Phase II (KMG-II): from individual species to whole genera.</title>
        <authorList>
            <person name="Goeker M."/>
        </authorList>
    </citation>
    <scope>NUCLEOTIDE SEQUENCE [LARGE SCALE GENOMIC DNA]</scope>
    <source>
        <strain evidence="8 9">DSM 28229</strain>
    </source>
</reference>
<dbReference type="AlphaFoldDB" id="A0A315ZDT6"/>
<dbReference type="SUPFAM" id="SSF54368">
    <property type="entry name" value="Glutamine synthetase, N-terminal domain"/>
    <property type="match status" value="1"/>
</dbReference>
<dbReference type="Gene3D" id="3.30.590.10">
    <property type="entry name" value="Glutamine synthetase/guanido kinase, catalytic domain"/>
    <property type="match status" value="1"/>
</dbReference>
<evidence type="ECO:0000313" key="8">
    <source>
        <dbReference type="EMBL" id="PWJ42988.1"/>
    </source>
</evidence>
<evidence type="ECO:0000256" key="5">
    <source>
        <dbReference type="PROSITE-ProRule" id="PRU01331"/>
    </source>
</evidence>
<evidence type="ECO:0000256" key="6">
    <source>
        <dbReference type="RuleBase" id="RU000384"/>
    </source>
</evidence>
<evidence type="ECO:0000256" key="3">
    <source>
        <dbReference type="ARBA" id="ARBA00022741"/>
    </source>
</evidence>
<evidence type="ECO:0000256" key="4">
    <source>
        <dbReference type="ARBA" id="ARBA00022840"/>
    </source>
</evidence>
<dbReference type="InterPro" id="IPR036651">
    <property type="entry name" value="Gln_synt_N_sf"/>
</dbReference>
<dbReference type="GO" id="GO:0004356">
    <property type="term" value="F:glutamine synthetase activity"/>
    <property type="evidence" value="ECO:0007669"/>
    <property type="project" value="InterPro"/>
</dbReference>
<dbReference type="FunFam" id="3.30.590.10:FF:000005">
    <property type="entry name" value="Probable glutamine synthetase"/>
    <property type="match status" value="1"/>
</dbReference>
<dbReference type="EMBL" id="QGDO01000002">
    <property type="protein sequence ID" value="PWJ42988.1"/>
    <property type="molecule type" value="Genomic_DNA"/>
</dbReference>
<dbReference type="OrthoDB" id="9807095at2"/>
<keyword evidence="3" id="KW-0547">Nucleotide-binding</keyword>
<evidence type="ECO:0000313" key="9">
    <source>
        <dbReference type="Proteomes" id="UP000245535"/>
    </source>
</evidence>
<keyword evidence="9" id="KW-1185">Reference proteome</keyword>
<dbReference type="GO" id="GO:0005524">
    <property type="term" value="F:ATP binding"/>
    <property type="evidence" value="ECO:0007669"/>
    <property type="project" value="UniProtKB-KW"/>
</dbReference>
<dbReference type="Pfam" id="PF00120">
    <property type="entry name" value="Gln-synt_C"/>
    <property type="match status" value="1"/>
</dbReference>
<comment type="caution">
    <text evidence="8">The sequence shown here is derived from an EMBL/GenBank/DDBJ whole genome shotgun (WGS) entry which is preliminary data.</text>
</comment>
<evidence type="ECO:0000259" key="7">
    <source>
        <dbReference type="PROSITE" id="PS51987"/>
    </source>
</evidence>
<dbReference type="GO" id="GO:0006576">
    <property type="term" value="P:biogenic amine metabolic process"/>
    <property type="evidence" value="ECO:0007669"/>
    <property type="project" value="UniProtKB-ARBA"/>
</dbReference>
<dbReference type="PROSITE" id="PS51987">
    <property type="entry name" value="GS_CATALYTIC"/>
    <property type="match status" value="1"/>
</dbReference>
<dbReference type="SMART" id="SM01230">
    <property type="entry name" value="Gln-synt_C"/>
    <property type="match status" value="1"/>
</dbReference>
<dbReference type="PANTHER" id="PTHR43785">
    <property type="entry name" value="GAMMA-GLUTAMYLPUTRESCINE SYNTHETASE"/>
    <property type="match status" value="1"/>
</dbReference>
<sequence length="458" mass="52247">MSEKRKVLSADEIKEEIIKNPSNKVRVAVTDLDGVLRGKVIHKDKFLSIVEKGFGFCDVVFGWDMMDELYGKVDYTGWHTGFPDAQAHLCMETYRQIPWEDNMPFFLADFCDSKGNPNPVCPRNVLKRVVAKAEEMGYSPFMAEEFEWFNFIETPESLIDKSFHDLNTLTPGMFGYSILRSSYYSEYFNQIFDDLNDFGVPLEGLHTETGPGVYEAAIQASSALEAADRANLFKTSVKEIAYDHGLMASFMARWNDQYPGCSGHIHQSLWDKKMEKNLFYDDGGNYKMSELMRQYMAGQLTCLSDLLVMIAPTTNSYKRLVEGYWAPTTLTWGVDNRTTALRALPTGQRSCRLETRVVGSDVNPYLAFAACLASGIYGIENELSLNKAMTKGNGYEDTGDKLASSLEEATQKFKDSVLANELFGEEFVQHFAKTREWEVQQYDQVDPHWERKRYFEII</sequence>
<name>A0A315ZDT6_SEDFL</name>
<keyword evidence="2" id="KW-0436">Ligase</keyword>
<dbReference type="PANTHER" id="PTHR43785:SF12">
    <property type="entry name" value="TYPE-1 GLUTAMINE SYNTHETASE 2"/>
    <property type="match status" value="1"/>
</dbReference>
<gene>
    <name evidence="8" type="ORF">BC781_102535</name>
</gene>
<dbReference type="GO" id="GO:0042402">
    <property type="term" value="P:biogenic amine catabolic process"/>
    <property type="evidence" value="ECO:0007669"/>
    <property type="project" value="UniProtKB-ARBA"/>
</dbReference>
<feature type="domain" description="GS catalytic" evidence="7">
    <location>
        <begin position="122"/>
        <end position="458"/>
    </location>
</feature>
<organism evidence="8 9">
    <name type="scientific">Sediminitomix flava</name>
    <dbReference type="NCBI Taxonomy" id="379075"/>
    <lineage>
        <taxon>Bacteria</taxon>
        <taxon>Pseudomonadati</taxon>
        <taxon>Bacteroidota</taxon>
        <taxon>Cytophagia</taxon>
        <taxon>Cytophagales</taxon>
        <taxon>Flammeovirgaceae</taxon>
        <taxon>Sediminitomix</taxon>
    </lineage>
</organism>
<proteinExistence type="inferred from homology"/>
<dbReference type="Proteomes" id="UP000245535">
    <property type="component" value="Unassembled WGS sequence"/>
</dbReference>